<reference evidence="1 2" key="1">
    <citation type="submission" date="2015-07" db="EMBL/GenBank/DDBJ databases">
        <title>Genome analysis of myxobacterium Chondromyces crocatus Cm c5 reveals a high potential for natural compound synthesis and the genetic basis for the loss of fruiting body formation.</title>
        <authorList>
            <person name="Zaburannyi N."/>
            <person name="Bunk B."/>
            <person name="Maier J."/>
            <person name="Overmann J."/>
            <person name="Mueller R."/>
        </authorList>
    </citation>
    <scope>NUCLEOTIDE SEQUENCE [LARGE SCALE GENOMIC DNA]</scope>
    <source>
        <strain evidence="1 2">Cm c5</strain>
    </source>
</reference>
<evidence type="ECO:0000313" key="2">
    <source>
        <dbReference type="Proteomes" id="UP000067626"/>
    </source>
</evidence>
<dbReference type="KEGG" id="ccro:CMC5_034310"/>
<evidence type="ECO:0000313" key="1">
    <source>
        <dbReference type="EMBL" id="AKT39283.1"/>
    </source>
</evidence>
<evidence type="ECO:0008006" key="3">
    <source>
        <dbReference type="Google" id="ProtNLM"/>
    </source>
</evidence>
<dbReference type="Proteomes" id="UP000067626">
    <property type="component" value="Chromosome"/>
</dbReference>
<dbReference type="AlphaFoldDB" id="A0A0K1EFC3"/>
<dbReference type="EMBL" id="CP012159">
    <property type="protein sequence ID" value="AKT39283.1"/>
    <property type="molecule type" value="Genomic_DNA"/>
</dbReference>
<dbReference type="InterPro" id="IPR009078">
    <property type="entry name" value="Ferritin-like_SF"/>
</dbReference>
<protein>
    <recommendedName>
        <fullName evidence="3">Ferritin-like domain-containing protein</fullName>
    </recommendedName>
</protein>
<sequence>MRLEWGRRVEAEYRSAAITQHLTLWLIQMGASPDLIDDGLRIVKDELVHADLSHRTFVAAGGEAMPALARETLGLRGPGRELLELAVARAGVEVFCLGETVAVPLFKVLREGCTVPVARRALDRVLRDEVRHRDFGWALLRYLLALPCAPAVKQLVVQELPQMLGRVRRSYMPPGARGRVTISEEDRAWGLMAGARYGEILERAITRDYVPRFGEHGIDAAAAWARAVEMQEVPPAAGHGGEVPAPEP</sequence>
<proteinExistence type="predicted"/>
<accession>A0A0K1EFC3</accession>
<gene>
    <name evidence="1" type="ORF">CMC5_034310</name>
</gene>
<name>A0A0K1EFC3_CHOCO</name>
<organism evidence="1 2">
    <name type="scientific">Chondromyces crocatus</name>
    <dbReference type="NCBI Taxonomy" id="52"/>
    <lineage>
        <taxon>Bacteria</taxon>
        <taxon>Pseudomonadati</taxon>
        <taxon>Myxococcota</taxon>
        <taxon>Polyangia</taxon>
        <taxon>Polyangiales</taxon>
        <taxon>Polyangiaceae</taxon>
        <taxon>Chondromyces</taxon>
    </lineage>
</organism>
<keyword evidence="2" id="KW-1185">Reference proteome</keyword>
<dbReference type="SUPFAM" id="SSF47240">
    <property type="entry name" value="Ferritin-like"/>
    <property type="match status" value="2"/>
</dbReference>
<dbReference type="CDD" id="cd00657">
    <property type="entry name" value="Ferritin_like"/>
    <property type="match status" value="1"/>
</dbReference>